<sequence length="171" mass="19108">MASINLFLLALMSLSLHLYCSSAQTWIKVGFVDLGGRVSSIGSVCHRFYLVYTSLVSTPPPTDFPHLNDEQYFSTFINSVKRRNPSVVTLLSICTNGQAYASTLSSMLNQSSYRKSFMESSIKIARKYGFQGIDLCWLRPHTATDMTNTGVVLDEWRAKVDSESRNSSRGN</sequence>
<protein>
    <submittedName>
        <fullName evidence="3">Putative endochitinase</fullName>
    </submittedName>
</protein>
<dbReference type="PANTHER" id="PTHR11177:SF369">
    <property type="entry name" value="CLASS V CHITINASE-LIKE"/>
    <property type="match status" value="1"/>
</dbReference>
<dbReference type="AlphaFoldDB" id="A0A6A1UF87"/>
<dbReference type="EMBL" id="RXIC02000503">
    <property type="protein sequence ID" value="KAB1199031.1"/>
    <property type="molecule type" value="Genomic_DNA"/>
</dbReference>
<accession>A0A6A1UF87</accession>
<feature type="domain" description="GH18" evidence="2">
    <location>
        <begin position="1"/>
        <end position="171"/>
    </location>
</feature>
<dbReference type="Pfam" id="PF00704">
    <property type="entry name" value="Glyco_hydro_18"/>
    <property type="match status" value="1"/>
</dbReference>
<dbReference type="OrthoDB" id="73875at2759"/>
<keyword evidence="4" id="KW-1185">Reference proteome</keyword>
<dbReference type="PANTHER" id="PTHR11177">
    <property type="entry name" value="CHITINASE"/>
    <property type="match status" value="1"/>
</dbReference>
<evidence type="ECO:0000313" key="4">
    <source>
        <dbReference type="Proteomes" id="UP000516437"/>
    </source>
</evidence>
<comment type="caution">
    <text evidence="3">The sequence shown here is derived from an EMBL/GenBank/DDBJ whole genome shotgun (WGS) entry which is preliminary data.</text>
</comment>
<evidence type="ECO:0000313" key="3">
    <source>
        <dbReference type="EMBL" id="KAB1199031.1"/>
    </source>
</evidence>
<dbReference type="GO" id="GO:0005975">
    <property type="term" value="P:carbohydrate metabolic process"/>
    <property type="evidence" value="ECO:0007669"/>
    <property type="project" value="InterPro"/>
</dbReference>
<dbReference type="GO" id="GO:0004568">
    <property type="term" value="F:chitinase activity"/>
    <property type="evidence" value="ECO:0007669"/>
    <property type="project" value="TreeGrafter"/>
</dbReference>
<gene>
    <name evidence="3" type="ORF">CJ030_MR0G028239</name>
</gene>
<reference evidence="3 4" key="1">
    <citation type="journal article" date="2019" name="Plant Biotechnol. J.">
        <title>The red bayberry genome and genetic basis of sex determination.</title>
        <authorList>
            <person name="Jia H.M."/>
            <person name="Jia H.J."/>
            <person name="Cai Q.L."/>
            <person name="Wang Y."/>
            <person name="Zhao H.B."/>
            <person name="Yang W.F."/>
            <person name="Wang G.Y."/>
            <person name="Li Y.H."/>
            <person name="Zhan D.L."/>
            <person name="Shen Y.T."/>
            <person name="Niu Q.F."/>
            <person name="Chang L."/>
            <person name="Qiu J."/>
            <person name="Zhao L."/>
            <person name="Xie H.B."/>
            <person name="Fu W.Y."/>
            <person name="Jin J."/>
            <person name="Li X.W."/>
            <person name="Jiao Y."/>
            <person name="Zhou C.C."/>
            <person name="Tu T."/>
            <person name="Chai C.Y."/>
            <person name="Gao J.L."/>
            <person name="Fan L.J."/>
            <person name="van de Weg E."/>
            <person name="Wang J.Y."/>
            <person name="Gao Z.S."/>
        </authorList>
    </citation>
    <scope>NUCLEOTIDE SEQUENCE [LARGE SCALE GENOMIC DNA]</scope>
    <source>
        <tissue evidence="3">Leaves</tissue>
    </source>
</reference>
<feature type="signal peptide" evidence="1">
    <location>
        <begin position="1"/>
        <end position="23"/>
    </location>
</feature>
<dbReference type="PROSITE" id="PS51910">
    <property type="entry name" value="GH18_2"/>
    <property type="match status" value="1"/>
</dbReference>
<dbReference type="Proteomes" id="UP000516437">
    <property type="component" value="Unassembled WGS sequence"/>
</dbReference>
<keyword evidence="1" id="KW-0732">Signal</keyword>
<name>A0A6A1UF87_9ROSI</name>
<evidence type="ECO:0000256" key="1">
    <source>
        <dbReference type="SAM" id="SignalP"/>
    </source>
</evidence>
<dbReference type="InterPro" id="IPR017853">
    <property type="entry name" value="GH"/>
</dbReference>
<feature type="chain" id="PRO_5025548720" evidence="1">
    <location>
        <begin position="24"/>
        <end position="171"/>
    </location>
</feature>
<organism evidence="3 4">
    <name type="scientific">Morella rubra</name>
    <name type="common">Chinese bayberry</name>
    <dbReference type="NCBI Taxonomy" id="262757"/>
    <lineage>
        <taxon>Eukaryota</taxon>
        <taxon>Viridiplantae</taxon>
        <taxon>Streptophyta</taxon>
        <taxon>Embryophyta</taxon>
        <taxon>Tracheophyta</taxon>
        <taxon>Spermatophyta</taxon>
        <taxon>Magnoliopsida</taxon>
        <taxon>eudicotyledons</taxon>
        <taxon>Gunneridae</taxon>
        <taxon>Pentapetalae</taxon>
        <taxon>rosids</taxon>
        <taxon>fabids</taxon>
        <taxon>Fagales</taxon>
        <taxon>Myricaceae</taxon>
        <taxon>Morella</taxon>
    </lineage>
</organism>
<dbReference type="Gene3D" id="3.20.20.80">
    <property type="entry name" value="Glycosidases"/>
    <property type="match status" value="1"/>
</dbReference>
<dbReference type="GO" id="GO:0005576">
    <property type="term" value="C:extracellular region"/>
    <property type="evidence" value="ECO:0007669"/>
    <property type="project" value="TreeGrafter"/>
</dbReference>
<dbReference type="SUPFAM" id="SSF51445">
    <property type="entry name" value="(Trans)glycosidases"/>
    <property type="match status" value="1"/>
</dbReference>
<dbReference type="GO" id="GO:0008061">
    <property type="term" value="F:chitin binding"/>
    <property type="evidence" value="ECO:0007669"/>
    <property type="project" value="TreeGrafter"/>
</dbReference>
<dbReference type="InterPro" id="IPR050314">
    <property type="entry name" value="Glycosyl_Hydrlase_18"/>
</dbReference>
<dbReference type="InterPro" id="IPR001223">
    <property type="entry name" value="Glyco_hydro18_cat"/>
</dbReference>
<evidence type="ECO:0000259" key="2">
    <source>
        <dbReference type="PROSITE" id="PS51910"/>
    </source>
</evidence>
<proteinExistence type="predicted"/>
<dbReference type="GO" id="GO:0006032">
    <property type="term" value="P:chitin catabolic process"/>
    <property type="evidence" value="ECO:0007669"/>
    <property type="project" value="TreeGrafter"/>
</dbReference>